<dbReference type="Pfam" id="PF19489">
    <property type="entry name" value="SLT_4"/>
    <property type="match status" value="1"/>
</dbReference>
<keyword evidence="1" id="KW-0732">Signal</keyword>
<proteinExistence type="predicted"/>
<dbReference type="InterPro" id="IPR023346">
    <property type="entry name" value="Lysozyme-like_dom_sf"/>
</dbReference>
<protein>
    <submittedName>
        <fullName evidence="3">Membrane protein</fullName>
    </submittedName>
</protein>
<organism evidence="3 4">
    <name type="scientific">Cellvibrio zantedeschiae</name>
    <dbReference type="NCBI Taxonomy" id="1237077"/>
    <lineage>
        <taxon>Bacteria</taxon>
        <taxon>Pseudomonadati</taxon>
        <taxon>Pseudomonadota</taxon>
        <taxon>Gammaproteobacteria</taxon>
        <taxon>Cellvibrionales</taxon>
        <taxon>Cellvibrionaceae</taxon>
        <taxon>Cellvibrio</taxon>
    </lineage>
</organism>
<dbReference type="InterPro" id="IPR045795">
    <property type="entry name" value="SLT_4"/>
</dbReference>
<dbReference type="Gene3D" id="1.10.530.10">
    <property type="match status" value="1"/>
</dbReference>
<feature type="chain" id="PRO_5046772374" evidence="1">
    <location>
        <begin position="21"/>
        <end position="203"/>
    </location>
</feature>
<evidence type="ECO:0000313" key="3">
    <source>
        <dbReference type="EMBL" id="GGY71248.1"/>
    </source>
</evidence>
<name>A0ABQ3B048_9GAMM</name>
<evidence type="ECO:0000259" key="2">
    <source>
        <dbReference type="Pfam" id="PF19489"/>
    </source>
</evidence>
<gene>
    <name evidence="3" type="ORF">GCM10011613_14880</name>
</gene>
<dbReference type="SUPFAM" id="SSF53955">
    <property type="entry name" value="Lysozyme-like"/>
    <property type="match status" value="1"/>
</dbReference>
<reference evidence="4" key="1">
    <citation type="journal article" date="2019" name="Int. J. Syst. Evol. Microbiol.">
        <title>The Global Catalogue of Microorganisms (GCM) 10K type strain sequencing project: providing services to taxonomists for standard genome sequencing and annotation.</title>
        <authorList>
            <consortium name="The Broad Institute Genomics Platform"/>
            <consortium name="The Broad Institute Genome Sequencing Center for Infectious Disease"/>
            <person name="Wu L."/>
            <person name="Ma J."/>
        </authorList>
    </citation>
    <scope>NUCLEOTIDE SEQUENCE [LARGE SCALE GENOMIC DNA]</scope>
    <source>
        <strain evidence="4">KCTC 32239</strain>
    </source>
</reference>
<keyword evidence="4" id="KW-1185">Reference proteome</keyword>
<dbReference type="EMBL" id="BMYZ01000001">
    <property type="protein sequence ID" value="GGY71248.1"/>
    <property type="molecule type" value="Genomic_DNA"/>
</dbReference>
<dbReference type="Proteomes" id="UP000619761">
    <property type="component" value="Unassembled WGS sequence"/>
</dbReference>
<evidence type="ECO:0000256" key="1">
    <source>
        <dbReference type="SAM" id="SignalP"/>
    </source>
</evidence>
<feature type="signal peptide" evidence="1">
    <location>
        <begin position="1"/>
        <end position="20"/>
    </location>
</feature>
<dbReference type="PROSITE" id="PS51257">
    <property type="entry name" value="PROKAR_LIPOPROTEIN"/>
    <property type="match status" value="1"/>
</dbReference>
<comment type="caution">
    <text evidence="3">The sequence shown here is derived from an EMBL/GenBank/DDBJ whole genome shotgun (WGS) entry which is preliminary data.</text>
</comment>
<evidence type="ECO:0000313" key="4">
    <source>
        <dbReference type="Proteomes" id="UP000619761"/>
    </source>
</evidence>
<accession>A0ABQ3B048</accession>
<dbReference type="RefSeq" id="WP_189417175.1">
    <property type="nucleotide sequence ID" value="NZ_BMYZ01000001.1"/>
</dbReference>
<feature type="domain" description="Transglycosylase SLT" evidence="2">
    <location>
        <begin position="8"/>
        <end position="190"/>
    </location>
</feature>
<sequence length="203" mass="23508">MKLMASLCLLFCVSFLSGCATTPPSNPNNICDIFGEKSDWYKAAKKSEDKWGTSVPIMISIMYQESQFVQKARPARTKILWIFPGPRPSSAYGFAQVKSDTWDDYQRAEGGMWARRDNFKDAVDFIGWYNYQSEKRSKIKRNDAYNLYLAYHEGHGGFNKKTYNSKAWLKSTAQKVATRSADYTKQLQQCEDGLDRGHWWWPF</sequence>